<evidence type="ECO:0000256" key="1">
    <source>
        <dbReference type="ARBA" id="ARBA00004202"/>
    </source>
</evidence>
<dbReference type="PANTHER" id="PTHR37316:SF3">
    <property type="entry name" value="TEICHOIC ACID GLYCEROL-PHOSPHATE TRANSFERASE"/>
    <property type="match status" value="1"/>
</dbReference>
<comment type="subcellular location">
    <subcellularLocation>
        <location evidence="1">Cell membrane</location>
        <topology evidence="1">Peripheral membrane protein</topology>
    </subcellularLocation>
</comment>
<evidence type="ECO:0000256" key="6">
    <source>
        <dbReference type="ARBA" id="ARBA00023136"/>
    </source>
</evidence>
<dbReference type="AlphaFoldDB" id="A0A939IL07"/>
<evidence type="ECO:0000256" key="2">
    <source>
        <dbReference type="ARBA" id="ARBA00010488"/>
    </source>
</evidence>
<evidence type="ECO:0000256" key="7">
    <source>
        <dbReference type="SAM" id="Phobius"/>
    </source>
</evidence>
<keyword evidence="4" id="KW-0808">Transferase</keyword>
<organism evidence="8 9">
    <name type="scientific">Parahaliea mediterranea</name>
    <dbReference type="NCBI Taxonomy" id="651086"/>
    <lineage>
        <taxon>Bacteria</taxon>
        <taxon>Pseudomonadati</taxon>
        <taxon>Pseudomonadota</taxon>
        <taxon>Gammaproteobacteria</taxon>
        <taxon>Cellvibrionales</taxon>
        <taxon>Halieaceae</taxon>
        <taxon>Parahaliea</taxon>
    </lineage>
</organism>
<keyword evidence="5" id="KW-0777">Teichoic acid biosynthesis</keyword>
<gene>
    <name evidence="8" type="ORF">JYP50_02700</name>
</gene>
<reference evidence="8" key="1">
    <citation type="submission" date="2021-02" db="EMBL/GenBank/DDBJ databases">
        <title>PHA producing bacteria isolated from coastal sediment in Guangdong, Shenzhen.</title>
        <authorList>
            <person name="Zheng W."/>
            <person name="Yu S."/>
            <person name="Huang Y."/>
        </authorList>
    </citation>
    <scope>NUCLEOTIDE SEQUENCE</scope>
    <source>
        <strain evidence="8">TN14-10</strain>
    </source>
</reference>
<dbReference type="PANTHER" id="PTHR37316">
    <property type="entry name" value="TEICHOIC ACID GLYCEROL-PHOSPHATE PRIMASE"/>
    <property type="match status" value="1"/>
</dbReference>
<dbReference type="Gene3D" id="3.40.50.11820">
    <property type="match status" value="1"/>
</dbReference>
<sequence length="477" mass="55439">MIVKCFGNRKFFPAYSSIEERKLLASNYAWLAVVGAMCGCLVANVVEIPIYWGGFLGFLVCVLFIFAYGATSLYLLRVPVALLNLPLYCVSYFVPKNQRLWLFGCRQGVAYAENSRYLFEWICQRNVGIDACWVTKSRIVFEKLQERDMPVVMAYSLRGYWMSMRASCVFMSNFRRAESDYNDYVTSPSTIKIQLWHGSPLKRVGVQRPVYIQSYLLRLLAKLYYVAFPFYKNRTSCHKMLAASPKVADNLSASFNLEVENIWILGYPKNDLWLQRAALKSNDHISATNVVYMPTWRLQGLKIFSEYGFDPDELNTLFSRNGVHFYFKLHHFTLEEMAISFSEIDLYSNLHILRSEDVYEELDRFDVLVTDYSSVLFDYLLTDRPVVFAPFDLDKYSNSDQGFYEDYLSLVPGPVAYNWRSLAKSIVEIVEDDHYSEKRQDICKRYNLYLDSGSSERLVGATRDLISQERKPKVAYH</sequence>
<dbReference type="Pfam" id="PF04464">
    <property type="entry name" value="Glyphos_transf"/>
    <property type="match status" value="1"/>
</dbReference>
<dbReference type="Proteomes" id="UP000664303">
    <property type="component" value="Unassembled WGS sequence"/>
</dbReference>
<dbReference type="InterPro" id="IPR051612">
    <property type="entry name" value="Teichoic_Acid_Biosynth"/>
</dbReference>
<proteinExistence type="inferred from homology"/>
<dbReference type="GO" id="GO:0047355">
    <property type="term" value="F:CDP-glycerol glycerophosphotransferase activity"/>
    <property type="evidence" value="ECO:0007669"/>
    <property type="project" value="InterPro"/>
</dbReference>
<evidence type="ECO:0000313" key="9">
    <source>
        <dbReference type="Proteomes" id="UP000664303"/>
    </source>
</evidence>
<name>A0A939IL07_9GAMM</name>
<evidence type="ECO:0000256" key="3">
    <source>
        <dbReference type="ARBA" id="ARBA00022475"/>
    </source>
</evidence>
<dbReference type="InterPro" id="IPR043148">
    <property type="entry name" value="TagF_C"/>
</dbReference>
<protein>
    <submittedName>
        <fullName evidence="8">CDP-glycerol glycerophosphotransferase family protein</fullName>
    </submittedName>
</protein>
<dbReference type="RefSeq" id="WP_206558936.1">
    <property type="nucleotide sequence ID" value="NZ_JAFKCZ010000002.1"/>
</dbReference>
<dbReference type="Gene3D" id="3.40.50.12580">
    <property type="match status" value="1"/>
</dbReference>
<accession>A0A939IL07</accession>
<keyword evidence="6 7" id="KW-0472">Membrane</keyword>
<evidence type="ECO:0000256" key="4">
    <source>
        <dbReference type="ARBA" id="ARBA00022679"/>
    </source>
</evidence>
<comment type="caution">
    <text evidence="8">The sequence shown here is derived from an EMBL/GenBank/DDBJ whole genome shotgun (WGS) entry which is preliminary data.</text>
</comment>
<dbReference type="InterPro" id="IPR043149">
    <property type="entry name" value="TagF_N"/>
</dbReference>
<evidence type="ECO:0000313" key="8">
    <source>
        <dbReference type="EMBL" id="MBN7795483.1"/>
    </source>
</evidence>
<feature type="transmembrane region" description="Helical" evidence="7">
    <location>
        <begin position="28"/>
        <end position="46"/>
    </location>
</feature>
<keyword evidence="3" id="KW-1003">Cell membrane</keyword>
<dbReference type="GO" id="GO:0005886">
    <property type="term" value="C:plasma membrane"/>
    <property type="evidence" value="ECO:0007669"/>
    <property type="project" value="UniProtKB-SubCell"/>
</dbReference>
<dbReference type="InterPro" id="IPR007554">
    <property type="entry name" value="Glycerophosphate_synth"/>
</dbReference>
<keyword evidence="7" id="KW-1133">Transmembrane helix</keyword>
<evidence type="ECO:0000256" key="5">
    <source>
        <dbReference type="ARBA" id="ARBA00022944"/>
    </source>
</evidence>
<feature type="transmembrane region" description="Helical" evidence="7">
    <location>
        <begin position="52"/>
        <end position="76"/>
    </location>
</feature>
<comment type="similarity">
    <text evidence="2">Belongs to the CDP-glycerol glycerophosphotransferase family.</text>
</comment>
<dbReference type="EMBL" id="JAFKCZ010000002">
    <property type="protein sequence ID" value="MBN7795483.1"/>
    <property type="molecule type" value="Genomic_DNA"/>
</dbReference>
<keyword evidence="7" id="KW-0812">Transmembrane</keyword>
<dbReference type="GO" id="GO:0019350">
    <property type="term" value="P:teichoic acid biosynthetic process"/>
    <property type="evidence" value="ECO:0007669"/>
    <property type="project" value="UniProtKB-KW"/>
</dbReference>
<dbReference type="SUPFAM" id="SSF53756">
    <property type="entry name" value="UDP-Glycosyltransferase/glycogen phosphorylase"/>
    <property type="match status" value="1"/>
</dbReference>
<keyword evidence="9" id="KW-1185">Reference proteome</keyword>